<dbReference type="Proteomes" id="UP000507222">
    <property type="component" value="Unassembled WGS sequence"/>
</dbReference>
<accession>A0A6J5V931</accession>
<gene>
    <name evidence="2" type="ORF">CURHAP_LOCUS39833</name>
</gene>
<evidence type="ECO:0000313" key="3">
    <source>
        <dbReference type="Proteomes" id="UP000507222"/>
    </source>
</evidence>
<name>A0A6J5V931_PRUAR</name>
<dbReference type="AlphaFoldDB" id="A0A6J5V931"/>
<organism evidence="2 3">
    <name type="scientific">Prunus armeniaca</name>
    <name type="common">Apricot</name>
    <name type="synonym">Armeniaca vulgaris</name>
    <dbReference type="NCBI Taxonomy" id="36596"/>
    <lineage>
        <taxon>Eukaryota</taxon>
        <taxon>Viridiplantae</taxon>
        <taxon>Streptophyta</taxon>
        <taxon>Embryophyta</taxon>
        <taxon>Tracheophyta</taxon>
        <taxon>Spermatophyta</taxon>
        <taxon>Magnoliopsida</taxon>
        <taxon>eudicotyledons</taxon>
        <taxon>Gunneridae</taxon>
        <taxon>Pentapetalae</taxon>
        <taxon>rosids</taxon>
        <taxon>fabids</taxon>
        <taxon>Rosales</taxon>
        <taxon>Rosaceae</taxon>
        <taxon>Amygdaloideae</taxon>
        <taxon>Amygdaleae</taxon>
        <taxon>Prunus</taxon>
    </lineage>
</organism>
<protein>
    <recommendedName>
        <fullName evidence="1">Reverse transcriptase zinc-binding domain-containing protein</fullName>
    </recommendedName>
</protein>
<sequence length="248" mass="29571">MALIFWGASCGRGSSWGWKGIIQGRKVLEAGLRWRIGNGKIVRISEDGWLPKPYAFKVLSRHPDMPHRVMDLIDPEVRIWQRDLIQRYFTLEEAQLILPMVISWWGCPDRQIWHFIKHGRYTVKSGYDLAIKLRRNGVISRKGEGECSNQSGQRCPWKRIWALQMPSKTWMFIWRCCRNVLVVHENFRRRHVYVEVDCRLCDVHGVEVEDFLSCWECLLQKFAHDEKMDEILQIMAFGLWRIWKGRNW</sequence>
<evidence type="ECO:0000313" key="2">
    <source>
        <dbReference type="EMBL" id="CAB4284327.1"/>
    </source>
</evidence>
<dbReference type="InterPro" id="IPR026960">
    <property type="entry name" value="RVT-Znf"/>
</dbReference>
<dbReference type="Pfam" id="PF13966">
    <property type="entry name" value="zf-RVT"/>
    <property type="match status" value="1"/>
</dbReference>
<feature type="domain" description="Reverse transcriptase zinc-binding" evidence="1">
    <location>
        <begin position="150"/>
        <end position="210"/>
    </location>
</feature>
<reference evidence="2 3" key="1">
    <citation type="submission" date="2020-05" db="EMBL/GenBank/DDBJ databases">
        <authorList>
            <person name="Campoy J."/>
            <person name="Schneeberger K."/>
            <person name="Spophaly S."/>
        </authorList>
    </citation>
    <scope>NUCLEOTIDE SEQUENCE [LARGE SCALE GENOMIC DNA]</scope>
    <source>
        <strain evidence="2">PruArmRojPasFocal</strain>
    </source>
</reference>
<proteinExistence type="predicted"/>
<dbReference type="EMBL" id="CAEKDK010000006">
    <property type="protein sequence ID" value="CAB4284327.1"/>
    <property type="molecule type" value="Genomic_DNA"/>
</dbReference>
<evidence type="ECO:0000259" key="1">
    <source>
        <dbReference type="Pfam" id="PF13966"/>
    </source>
</evidence>